<proteinExistence type="predicted"/>
<sequence length="111" mass="12951">MHYFHSIPELMFFSQRQALKKKIWLNDMLHDIVENSSVSPTNKFLYGAFFSGVNEPLEFLYEQLSLGYLYFVIILLFTYSRERGVVSVPSTDKNNEFLLAFSFSSLDVFQG</sequence>
<keyword evidence="2" id="KW-1185">Reference proteome</keyword>
<dbReference type="AlphaFoldDB" id="A0AAV4T802"/>
<accession>A0AAV4T802</accession>
<reference evidence="1 2" key="1">
    <citation type="submission" date="2021-06" db="EMBL/GenBank/DDBJ databases">
        <title>Caerostris extrusa draft genome.</title>
        <authorList>
            <person name="Kono N."/>
            <person name="Arakawa K."/>
        </authorList>
    </citation>
    <scope>NUCLEOTIDE SEQUENCE [LARGE SCALE GENOMIC DNA]</scope>
</reference>
<gene>
    <name evidence="1" type="ORF">CEXT_71771</name>
</gene>
<evidence type="ECO:0008006" key="3">
    <source>
        <dbReference type="Google" id="ProtNLM"/>
    </source>
</evidence>
<dbReference type="EMBL" id="BPLR01010897">
    <property type="protein sequence ID" value="GIY42803.1"/>
    <property type="molecule type" value="Genomic_DNA"/>
</dbReference>
<evidence type="ECO:0000313" key="1">
    <source>
        <dbReference type="EMBL" id="GIY42803.1"/>
    </source>
</evidence>
<protein>
    <recommendedName>
        <fullName evidence="3">Maturase K</fullName>
    </recommendedName>
</protein>
<comment type="caution">
    <text evidence="1">The sequence shown here is derived from an EMBL/GenBank/DDBJ whole genome shotgun (WGS) entry which is preliminary data.</text>
</comment>
<organism evidence="1 2">
    <name type="scientific">Caerostris extrusa</name>
    <name type="common">Bark spider</name>
    <name type="synonym">Caerostris bankana</name>
    <dbReference type="NCBI Taxonomy" id="172846"/>
    <lineage>
        <taxon>Eukaryota</taxon>
        <taxon>Metazoa</taxon>
        <taxon>Ecdysozoa</taxon>
        <taxon>Arthropoda</taxon>
        <taxon>Chelicerata</taxon>
        <taxon>Arachnida</taxon>
        <taxon>Araneae</taxon>
        <taxon>Araneomorphae</taxon>
        <taxon>Entelegynae</taxon>
        <taxon>Araneoidea</taxon>
        <taxon>Araneidae</taxon>
        <taxon>Caerostris</taxon>
    </lineage>
</organism>
<name>A0AAV4T802_CAEEX</name>
<evidence type="ECO:0000313" key="2">
    <source>
        <dbReference type="Proteomes" id="UP001054945"/>
    </source>
</evidence>
<dbReference type="Proteomes" id="UP001054945">
    <property type="component" value="Unassembled WGS sequence"/>
</dbReference>